<evidence type="ECO:0000256" key="1">
    <source>
        <dbReference type="SAM" id="Phobius"/>
    </source>
</evidence>
<gene>
    <name evidence="2" type="ORF">F2Q70_00013760</name>
</gene>
<accession>A0A8S9MCD8</accession>
<dbReference type="GO" id="GO:0016567">
    <property type="term" value="P:protein ubiquitination"/>
    <property type="evidence" value="ECO:0007669"/>
    <property type="project" value="InterPro"/>
</dbReference>
<dbReference type="PANTHER" id="PTHR11685">
    <property type="entry name" value="RBR FAMILY RING FINGER AND IBR DOMAIN-CONTAINING"/>
    <property type="match status" value="1"/>
</dbReference>
<dbReference type="AlphaFoldDB" id="A0A8S9MCD8"/>
<organism evidence="2">
    <name type="scientific">Brassica cretica</name>
    <name type="common">Mustard</name>
    <dbReference type="NCBI Taxonomy" id="69181"/>
    <lineage>
        <taxon>Eukaryota</taxon>
        <taxon>Viridiplantae</taxon>
        <taxon>Streptophyta</taxon>
        <taxon>Embryophyta</taxon>
        <taxon>Tracheophyta</taxon>
        <taxon>Spermatophyta</taxon>
        <taxon>Magnoliopsida</taxon>
        <taxon>eudicotyledons</taxon>
        <taxon>Gunneridae</taxon>
        <taxon>Pentapetalae</taxon>
        <taxon>rosids</taxon>
        <taxon>malvids</taxon>
        <taxon>Brassicales</taxon>
        <taxon>Brassicaceae</taxon>
        <taxon>Brassiceae</taxon>
        <taxon>Brassica</taxon>
    </lineage>
</organism>
<dbReference type="SUPFAM" id="SSF57850">
    <property type="entry name" value="RING/U-box"/>
    <property type="match status" value="1"/>
</dbReference>
<proteinExistence type="predicted"/>
<reference evidence="2" key="1">
    <citation type="submission" date="2019-12" db="EMBL/GenBank/DDBJ databases">
        <title>Genome sequencing and annotation of Brassica cretica.</title>
        <authorList>
            <person name="Studholme D.J."/>
            <person name="Sarris P.F."/>
        </authorList>
    </citation>
    <scope>NUCLEOTIDE SEQUENCE</scope>
    <source>
        <strain evidence="2">PFS-102/07</strain>
        <tissue evidence="2">Leaf</tissue>
    </source>
</reference>
<sequence length="346" mass="39210">MEEAVTLFNSELNNLALNLYLHGCGSAIPLKGFGNLEEDGGRRVMFGLSERIILAFIYLNAPTSSLFIWAVQLGRRTRKRVNVKKFPKCSIPIQLSEGCPHMTCICKFEFCWTCLSPWTNEHVEMPCEASTSSSSSGESDDISEAVFLSEAEIYYKRLFSLRAGQYLKWICAFAHQHRLDVVKFVGIKGAQPNIRWAFAIESASPFWDLGRKLNRQRAKDEEKEAEQQLEGLISCAVASASTKMREVELLSCTKKTRKSYDNMVAKRRWDCRYFLLVDCHMAEKRQGKKSVALEPYALEKAGDIRFICLIALWSVPLDDSKATLELAPKKAIVLHNKVETLPLHSN</sequence>
<keyword evidence="1" id="KW-0812">Transmembrane</keyword>
<dbReference type="Gene3D" id="1.20.120.1750">
    <property type="match status" value="1"/>
</dbReference>
<comment type="caution">
    <text evidence="2">The sequence shown here is derived from an EMBL/GenBank/DDBJ whole genome shotgun (WGS) entry which is preliminary data.</text>
</comment>
<evidence type="ECO:0000313" key="2">
    <source>
        <dbReference type="EMBL" id="KAF2614863.1"/>
    </source>
</evidence>
<evidence type="ECO:0008006" key="3">
    <source>
        <dbReference type="Google" id="ProtNLM"/>
    </source>
</evidence>
<dbReference type="EMBL" id="QGKY02000089">
    <property type="protein sequence ID" value="KAF2614863.1"/>
    <property type="molecule type" value="Genomic_DNA"/>
</dbReference>
<feature type="transmembrane region" description="Helical" evidence="1">
    <location>
        <begin position="52"/>
        <end position="71"/>
    </location>
</feature>
<dbReference type="InterPro" id="IPR031127">
    <property type="entry name" value="E3_UB_ligase_RBR"/>
</dbReference>
<protein>
    <recommendedName>
        <fullName evidence="3">RING-type domain-containing protein</fullName>
    </recommendedName>
</protein>
<name>A0A8S9MCD8_BRACR</name>
<keyword evidence="1" id="KW-0472">Membrane</keyword>
<keyword evidence="1" id="KW-1133">Transmembrane helix</keyword>
<dbReference type="Pfam" id="PF22191">
    <property type="entry name" value="IBR_1"/>
    <property type="match status" value="1"/>
</dbReference>
<dbReference type="GO" id="GO:0004842">
    <property type="term" value="F:ubiquitin-protein transferase activity"/>
    <property type="evidence" value="ECO:0007669"/>
    <property type="project" value="InterPro"/>
</dbReference>